<evidence type="ECO:0000313" key="2">
    <source>
        <dbReference type="EMBL" id="ENO18200.1"/>
    </source>
</evidence>
<dbReference type="eggNOG" id="COG2180">
    <property type="taxonomic scope" value="Bacteria"/>
</dbReference>
<dbReference type="PATRIC" id="fig|888050.3.peg.1007"/>
<name>N6W6P4_9ACTO</name>
<dbReference type="RefSeq" id="WP_005963121.1">
    <property type="nucleotide sequence ID" value="NZ_CP040505.1"/>
</dbReference>
<dbReference type="EMBL" id="AQHZ01000016">
    <property type="protein sequence ID" value="ENO18200.1"/>
    <property type="molecule type" value="Genomic_DNA"/>
</dbReference>
<dbReference type="HOGENOM" id="CLU_084469_1_0_11"/>
<dbReference type="PANTHER" id="PTHR43680">
    <property type="entry name" value="NITRATE REDUCTASE MOLYBDENUM COFACTOR ASSEMBLY CHAPERONE"/>
    <property type="match status" value="1"/>
</dbReference>
<dbReference type="STRING" id="888050.HMPREF9004_1061"/>
<dbReference type="Gene3D" id="1.10.3480.10">
    <property type="entry name" value="TorD-like"/>
    <property type="match status" value="1"/>
</dbReference>
<keyword evidence="1" id="KW-0534">Nitrate assimilation</keyword>
<keyword evidence="3" id="KW-1185">Reference proteome</keyword>
<dbReference type="InterPro" id="IPR036411">
    <property type="entry name" value="TorD-like_sf"/>
</dbReference>
<dbReference type="NCBIfam" id="TIGR00684">
    <property type="entry name" value="narJ"/>
    <property type="match status" value="1"/>
</dbReference>
<accession>N6W6P4</accession>
<dbReference type="Pfam" id="PF02613">
    <property type="entry name" value="Nitrate_red_del"/>
    <property type="match status" value="1"/>
</dbReference>
<keyword evidence="2" id="KW-0560">Oxidoreductase</keyword>
<dbReference type="PANTHER" id="PTHR43680:SF2">
    <property type="entry name" value="NITRATE REDUCTASE MOLYBDENUM COFACTOR ASSEMBLY CHAPERONE NARJ"/>
    <property type="match status" value="1"/>
</dbReference>
<dbReference type="InterPro" id="IPR020945">
    <property type="entry name" value="DMSO/NO3_reduct_chaperone"/>
</dbReference>
<organism evidence="2 3">
    <name type="scientific">Schaalia cardiffensis F0333</name>
    <dbReference type="NCBI Taxonomy" id="888050"/>
    <lineage>
        <taxon>Bacteria</taxon>
        <taxon>Bacillati</taxon>
        <taxon>Actinomycetota</taxon>
        <taxon>Actinomycetes</taxon>
        <taxon>Actinomycetales</taxon>
        <taxon>Actinomycetaceae</taxon>
        <taxon>Schaalia</taxon>
    </lineage>
</organism>
<dbReference type="SUPFAM" id="SSF89155">
    <property type="entry name" value="TorD-like"/>
    <property type="match status" value="1"/>
</dbReference>
<dbReference type="EC" id="1.7.99.4" evidence="2"/>
<protein>
    <submittedName>
        <fullName evidence="2">Respiratory nitrate reductase, delta subunit</fullName>
        <ecNumber evidence="2">1.7.99.4</ecNumber>
    </submittedName>
</protein>
<dbReference type="GO" id="GO:0016530">
    <property type="term" value="F:metallochaperone activity"/>
    <property type="evidence" value="ECO:0007669"/>
    <property type="project" value="TreeGrafter"/>
</dbReference>
<dbReference type="GO" id="GO:0051131">
    <property type="term" value="P:chaperone-mediated protein complex assembly"/>
    <property type="evidence" value="ECO:0007669"/>
    <property type="project" value="InterPro"/>
</dbReference>
<evidence type="ECO:0000256" key="1">
    <source>
        <dbReference type="ARBA" id="ARBA00023063"/>
    </source>
</evidence>
<dbReference type="GO" id="GO:0016491">
    <property type="term" value="F:oxidoreductase activity"/>
    <property type="evidence" value="ECO:0007669"/>
    <property type="project" value="UniProtKB-KW"/>
</dbReference>
<gene>
    <name evidence="2" type="primary">narJ</name>
    <name evidence="2" type="ORF">HMPREF9004_1061</name>
</gene>
<dbReference type="InterPro" id="IPR003765">
    <property type="entry name" value="NO3_reductase_chaperone_NarJ"/>
</dbReference>
<reference evidence="2 3" key="1">
    <citation type="submission" date="2013-03" db="EMBL/GenBank/DDBJ databases">
        <title>Reference genome for the Human Microbiome Project.</title>
        <authorList>
            <person name="Aqrawi P."/>
            <person name="Ayvaz T."/>
            <person name="Bess C."/>
            <person name="Blankenburg K."/>
            <person name="Coyle M."/>
            <person name="Deng J."/>
            <person name="Forbes L."/>
            <person name="Fowler G."/>
            <person name="Francisco L."/>
            <person name="Fu Q."/>
            <person name="Gibbs R."/>
            <person name="Gross S."/>
            <person name="Gubbala S."/>
            <person name="Hale W."/>
            <person name="Hemphill L."/>
            <person name="Highlander S."/>
            <person name="Hirani K."/>
            <person name="Jackson L."/>
            <person name="Jakkamsetti A."/>
            <person name="Javaid M."/>
            <person name="Jayaseelan J.C."/>
            <person name="Jiang H."/>
            <person name="Joshi V."/>
            <person name="Korchina V."/>
            <person name="Kovar C."/>
            <person name="Lara F."/>
            <person name="Lee S."/>
            <person name="Liu Y."/>
            <person name="Mata R."/>
            <person name="Mathew T."/>
            <person name="Munidasa M."/>
            <person name="Muzny D."/>
            <person name="Nazareth L."/>
            <person name="Ngo R."/>
            <person name="Nguyen L."/>
            <person name="Nguyen N."/>
            <person name="Okwuonu G."/>
            <person name="Ongeri F."/>
            <person name="Palculict T."/>
            <person name="Patil S."/>
            <person name="Petrosino J."/>
            <person name="Pham C."/>
            <person name="Pham P."/>
            <person name="Pu L.-L."/>
            <person name="Qin X."/>
            <person name="Qu J."/>
            <person name="Reid J."/>
            <person name="Ross M."/>
            <person name="Ruth R."/>
            <person name="Saada N."/>
            <person name="San Lucas F."/>
            <person name="Santibanez J."/>
            <person name="Shang Y."/>
            <person name="Simmons D."/>
            <person name="Song X.-Z."/>
            <person name="Tang L.-Y."/>
            <person name="Thornton R."/>
            <person name="Warren J."/>
            <person name="Weissenberger G."/>
            <person name="Wilczek-Boney K."/>
            <person name="Worley K."/>
            <person name="Youmans B."/>
            <person name="Zhang J."/>
            <person name="Zhang L."/>
            <person name="Zhao Z."/>
            <person name="Zhou C."/>
            <person name="Zhu D."/>
            <person name="Zhu Y."/>
        </authorList>
    </citation>
    <scope>NUCLEOTIDE SEQUENCE [LARGE SCALE GENOMIC DNA]</scope>
    <source>
        <strain evidence="2 3">F0333</strain>
    </source>
</reference>
<dbReference type="GO" id="GO:0042128">
    <property type="term" value="P:nitrate assimilation"/>
    <property type="evidence" value="ECO:0007669"/>
    <property type="project" value="UniProtKB-KW"/>
</dbReference>
<dbReference type="GO" id="GO:0051082">
    <property type="term" value="F:unfolded protein binding"/>
    <property type="evidence" value="ECO:0007669"/>
    <property type="project" value="InterPro"/>
</dbReference>
<dbReference type="Proteomes" id="UP000013015">
    <property type="component" value="Unassembled WGS sequence"/>
</dbReference>
<comment type="caution">
    <text evidence="2">The sequence shown here is derived from an EMBL/GenBank/DDBJ whole genome shotgun (WGS) entry which is preliminary data.</text>
</comment>
<dbReference type="AlphaFoldDB" id="N6W6P4"/>
<evidence type="ECO:0000313" key="3">
    <source>
        <dbReference type="Proteomes" id="UP000013015"/>
    </source>
</evidence>
<sequence length="226" mass="25039">MSTLIGQPRLPSPALEPVNDEQKRFVRMACSLLLDYPDEKTAEELAAVRAGLDDLPLPIAERLRAFCDAAEKMSLRELEIAYVETFDQRRRCALGLTYYTHGDTRSRGQAIIGFKEALKRSGFEVEREELPDHLPLLLEFAALDDSGVAENLLEANREGIEVVRSALRSYASPWAELLEALVLTLPEATPEVVAAYQRLISQGPPTELVGIGDLHSTPSPLLVSER</sequence>
<proteinExistence type="predicted"/>
<dbReference type="OrthoDB" id="4307003at2"/>